<proteinExistence type="inferred from homology"/>
<comment type="similarity">
    <text evidence="2">Belongs to the protein prenyltransferase subunit beta family.</text>
</comment>
<keyword evidence="7" id="KW-0862">Zinc</keyword>
<dbReference type="GO" id="GO:0005965">
    <property type="term" value="C:protein farnesyltransferase complex"/>
    <property type="evidence" value="ECO:0007669"/>
    <property type="project" value="TreeGrafter"/>
</dbReference>
<keyword evidence="4 10" id="KW-0808">Transferase</keyword>
<evidence type="ECO:0000313" key="10">
    <source>
        <dbReference type="EMBL" id="GBF91692.1"/>
    </source>
</evidence>
<sequence>MDPPATPTTRAQRDLETRIASIYRDLADLDASGQVHRVHRGPDALALQRDRHVRYAAAGAGRLPAGFASLDASRPWICYWVLHSLALLGAPLPEGLTAEDFVAFLGACRADGGGYGGGPGQLAHLAPTYAAVAALLTLGGEAALASIDRRGIAGFLRRMAVPPERGGGFTMHAGGEADARACYTAVAVATALRLDAHALAAEAGAVDYLKRCQTYEGGLGGCPGNEAHGGYTYCGAAALALLGKLPELDLPRLARWVAQRQGNVEGGFNGRTNKLVDGCYSFWQGAVPPLLQRERGRLVEQALRAGEALEGDGGLTVPELPPLDGVCSPYEEACKESERLNDRAEAMVERAVAAEAIVLQRQEEKQQQQQQKQAGQQHEGIHGGTAGAAGASSSSAGGGADGDADGGAAEREARRLLKEAEAAQRASEEADLIMEIAQYSAAQLFICFDGEGSRPGRAHDGGDDDGDDGPEARAPGSEAAPGGPEAAAPPLFDADALQVWVLKGCQQQLKGGLRDKPGKSPDYYHTCYCLSGLSAAQHAPGGAGALGGAPNELARADTLLNVLEARVAEAAAFFDAQPAV</sequence>
<reference evidence="10 11" key="1">
    <citation type="journal article" date="2018" name="Sci. Rep.">
        <title>Raphidocelis subcapitata (=Pseudokirchneriella subcapitata) provides an insight into genome evolution and environmental adaptations in the Sphaeropleales.</title>
        <authorList>
            <person name="Suzuki S."/>
            <person name="Yamaguchi H."/>
            <person name="Nakajima N."/>
            <person name="Kawachi M."/>
        </authorList>
    </citation>
    <scope>NUCLEOTIDE SEQUENCE [LARGE SCALE GENOMIC DNA]</scope>
    <source>
        <strain evidence="10 11">NIES-35</strain>
    </source>
</reference>
<dbReference type="SUPFAM" id="SSF48239">
    <property type="entry name" value="Terpenoid cyclases/Protein prenyltransferases"/>
    <property type="match status" value="1"/>
</dbReference>
<dbReference type="Pfam" id="PF00432">
    <property type="entry name" value="Prenyltrans"/>
    <property type="match status" value="1"/>
</dbReference>
<dbReference type="GO" id="GO:0004660">
    <property type="term" value="F:protein farnesyltransferase activity"/>
    <property type="evidence" value="ECO:0007669"/>
    <property type="project" value="TreeGrafter"/>
</dbReference>
<feature type="region of interest" description="Disordered" evidence="8">
    <location>
        <begin position="453"/>
        <end position="489"/>
    </location>
</feature>
<dbReference type="Proteomes" id="UP000247498">
    <property type="component" value="Unassembled WGS sequence"/>
</dbReference>
<dbReference type="FunCoup" id="A0A2V0NYD4">
    <property type="interactions" value="2070"/>
</dbReference>
<comment type="caution">
    <text evidence="10">The sequence shown here is derived from an EMBL/GenBank/DDBJ whole genome shotgun (WGS) entry which is preliminary data.</text>
</comment>
<dbReference type="InParanoid" id="A0A2V0NYD4"/>
<feature type="compositionally biased region" description="Low complexity" evidence="8">
    <location>
        <begin position="367"/>
        <end position="377"/>
    </location>
</feature>
<feature type="domain" description="Prenyltransferase alpha-alpha toroid" evidence="9">
    <location>
        <begin position="47"/>
        <end position="562"/>
    </location>
</feature>
<keyword evidence="6" id="KW-0677">Repeat</keyword>
<evidence type="ECO:0000256" key="1">
    <source>
        <dbReference type="ARBA" id="ARBA00001947"/>
    </source>
</evidence>
<name>A0A2V0NYD4_9CHLO</name>
<evidence type="ECO:0000259" key="9">
    <source>
        <dbReference type="Pfam" id="PF00432"/>
    </source>
</evidence>
<evidence type="ECO:0000256" key="7">
    <source>
        <dbReference type="ARBA" id="ARBA00022833"/>
    </source>
</evidence>
<keyword evidence="3" id="KW-0637">Prenyltransferase</keyword>
<evidence type="ECO:0000256" key="4">
    <source>
        <dbReference type="ARBA" id="ARBA00022679"/>
    </source>
</evidence>
<feature type="region of interest" description="Disordered" evidence="8">
    <location>
        <begin position="363"/>
        <end position="409"/>
    </location>
</feature>
<organism evidence="10 11">
    <name type="scientific">Raphidocelis subcapitata</name>
    <dbReference type="NCBI Taxonomy" id="307507"/>
    <lineage>
        <taxon>Eukaryota</taxon>
        <taxon>Viridiplantae</taxon>
        <taxon>Chlorophyta</taxon>
        <taxon>core chlorophytes</taxon>
        <taxon>Chlorophyceae</taxon>
        <taxon>CS clade</taxon>
        <taxon>Sphaeropleales</taxon>
        <taxon>Selenastraceae</taxon>
        <taxon>Raphidocelis</taxon>
    </lineage>
</organism>
<dbReference type="EMBL" id="BDRX01000026">
    <property type="protein sequence ID" value="GBF91692.1"/>
    <property type="molecule type" value="Genomic_DNA"/>
</dbReference>
<protein>
    <submittedName>
        <fullName evidence="10">Farnesyltransferase subunit beta</fullName>
    </submittedName>
</protein>
<gene>
    <name evidence="10" type="ORF">Rsub_03996</name>
</gene>
<evidence type="ECO:0000313" key="11">
    <source>
        <dbReference type="Proteomes" id="UP000247498"/>
    </source>
</evidence>
<keyword evidence="5" id="KW-0479">Metal-binding</keyword>
<dbReference type="AlphaFoldDB" id="A0A2V0NYD4"/>
<evidence type="ECO:0000256" key="3">
    <source>
        <dbReference type="ARBA" id="ARBA00022602"/>
    </source>
</evidence>
<dbReference type="PANTHER" id="PTHR11774">
    <property type="entry name" value="GERANYLGERANYL TRANSFERASE TYPE BETA SUBUNIT"/>
    <property type="match status" value="1"/>
</dbReference>
<dbReference type="InterPro" id="IPR008930">
    <property type="entry name" value="Terpenoid_cyclase/PrenylTrfase"/>
</dbReference>
<dbReference type="GO" id="GO:0046872">
    <property type="term" value="F:metal ion binding"/>
    <property type="evidence" value="ECO:0007669"/>
    <property type="project" value="UniProtKB-KW"/>
</dbReference>
<dbReference type="InterPro" id="IPR045089">
    <property type="entry name" value="PGGT1B-like"/>
</dbReference>
<feature type="compositionally biased region" description="Low complexity" evidence="8">
    <location>
        <begin position="472"/>
        <end position="489"/>
    </location>
</feature>
<accession>A0A2V0NYD4</accession>
<evidence type="ECO:0000256" key="8">
    <source>
        <dbReference type="SAM" id="MobiDB-lite"/>
    </source>
</evidence>
<dbReference type="OrthoDB" id="10261146at2759"/>
<keyword evidence="11" id="KW-1185">Reference proteome</keyword>
<evidence type="ECO:0000256" key="5">
    <source>
        <dbReference type="ARBA" id="ARBA00022723"/>
    </source>
</evidence>
<dbReference type="STRING" id="307507.A0A2V0NYD4"/>
<dbReference type="PANTHER" id="PTHR11774:SF6">
    <property type="entry name" value="PROTEIN FARNESYLTRANSFERASE SUBUNIT BETA"/>
    <property type="match status" value="1"/>
</dbReference>
<evidence type="ECO:0000256" key="6">
    <source>
        <dbReference type="ARBA" id="ARBA00022737"/>
    </source>
</evidence>
<dbReference type="InterPro" id="IPR001330">
    <property type="entry name" value="Prenyltrans"/>
</dbReference>
<dbReference type="Gene3D" id="1.50.10.20">
    <property type="match status" value="1"/>
</dbReference>
<comment type="cofactor">
    <cofactor evidence="1">
        <name>Zn(2+)</name>
        <dbReference type="ChEBI" id="CHEBI:29105"/>
    </cofactor>
</comment>
<evidence type="ECO:0000256" key="2">
    <source>
        <dbReference type="ARBA" id="ARBA00010497"/>
    </source>
</evidence>